<evidence type="ECO:0000256" key="1">
    <source>
        <dbReference type="SAM" id="Phobius"/>
    </source>
</evidence>
<proteinExistence type="predicted"/>
<sequence>MENFFKTILFIFYFYVLLFLVILDIRWDQKSTPRQIPTVVEVKGKQTILVSIMDLKKTVFQQLELSWENSWKKNVFYERK</sequence>
<dbReference type="Proteomes" id="UP000058857">
    <property type="component" value="Chromosome 1"/>
</dbReference>
<dbReference type="EMBL" id="CP012029">
    <property type="protein sequence ID" value="ALO25952.1"/>
    <property type="molecule type" value="Genomic_DNA"/>
</dbReference>
<name>A0A0E3BPK0_LEPBO</name>
<keyword evidence="1" id="KW-0812">Transmembrane</keyword>
<organism evidence="2">
    <name type="scientific">Leptospira borgpetersenii serovar Ballum</name>
    <dbReference type="NCBI Taxonomy" id="280505"/>
    <lineage>
        <taxon>Bacteria</taxon>
        <taxon>Pseudomonadati</taxon>
        <taxon>Spirochaetota</taxon>
        <taxon>Spirochaetia</taxon>
        <taxon>Leptospirales</taxon>
        <taxon>Leptospiraceae</taxon>
        <taxon>Leptospira</taxon>
    </lineage>
</organism>
<accession>A0A0E3BPK0</accession>
<keyword evidence="1" id="KW-1133">Transmembrane helix</keyword>
<protein>
    <submittedName>
        <fullName evidence="2">Uncharacterized protein</fullName>
    </submittedName>
</protein>
<reference evidence="2 3" key="1">
    <citation type="journal article" date="2015" name="PLoS Negl. Trop. Dis.">
        <title>Distribution of Plasmids in Distinct Leptospira Pathogenic Species.</title>
        <authorList>
            <person name="Wang Y."/>
            <person name="Zhuang X."/>
            <person name="Zhong Y."/>
            <person name="Zhang C."/>
            <person name="Zhang Y."/>
            <person name="Zeng L."/>
            <person name="Zhu Y."/>
            <person name="He P."/>
            <person name="Dong K."/>
            <person name="Pal U."/>
            <person name="Guo X."/>
            <person name="Qin J."/>
        </authorList>
    </citation>
    <scope>NUCLEOTIDE SEQUENCE [LARGE SCALE GENOMIC DNA]</scope>
    <source>
        <strain evidence="2 3">56604</strain>
    </source>
</reference>
<dbReference type="PATRIC" id="fig|280505.15.peg.1631"/>
<evidence type="ECO:0000313" key="3">
    <source>
        <dbReference type="Proteomes" id="UP000058857"/>
    </source>
</evidence>
<gene>
    <name evidence="2" type="ORF">LBBP_01665</name>
</gene>
<evidence type="ECO:0000313" key="2">
    <source>
        <dbReference type="EMBL" id="ALO25952.1"/>
    </source>
</evidence>
<keyword evidence="1" id="KW-0472">Membrane</keyword>
<dbReference type="RefSeq" id="WP_002725640.1">
    <property type="nucleotide sequence ID" value="NZ_CP012029.1"/>
</dbReference>
<feature type="transmembrane region" description="Helical" evidence="1">
    <location>
        <begin position="6"/>
        <end position="25"/>
    </location>
</feature>
<dbReference type="AlphaFoldDB" id="A0A0E3BPK0"/>
<dbReference type="GeneID" id="61174445"/>